<dbReference type="AlphaFoldDB" id="A0A075MVQ1"/>
<keyword evidence="2" id="KW-1185">Reference proteome</keyword>
<sequence>MIAMGEWGVLPVEHGSFQLLLLYSQEKLSYGPMSSAVKLCFRMECHPLKPEPFVKRKAT</sequence>
<name>A0A075MVQ1_9ARCH</name>
<dbReference type="HOGENOM" id="CLU_2949093_0_0_2"/>
<evidence type="ECO:0000313" key="2">
    <source>
        <dbReference type="Proteomes" id="UP000028194"/>
    </source>
</evidence>
<dbReference type="Proteomes" id="UP000028194">
    <property type="component" value="Chromosome"/>
</dbReference>
<protein>
    <submittedName>
        <fullName evidence="1">Uncharacterized protein</fullName>
    </submittedName>
</protein>
<evidence type="ECO:0000313" key="1">
    <source>
        <dbReference type="EMBL" id="AIF84712.1"/>
    </source>
</evidence>
<proteinExistence type="predicted"/>
<gene>
    <name evidence="1" type="ORF">NTE_02669</name>
</gene>
<reference evidence="1 2" key="1">
    <citation type="journal article" date="2014" name="PLoS ONE">
        <title>Genome Sequence of Candidatus Nitrososphaera evergladensis from Group I.1b Enriched from Everglades Soil Reveals Novel Genomic Features of the Ammonia-Oxidizing Archaea.</title>
        <authorList>
            <person name="Zhalnina K.V."/>
            <person name="Dias R."/>
            <person name="Leonard M.T."/>
            <person name="Dorr de Quadros P."/>
            <person name="Camargo F.A."/>
            <person name="Drew J.C."/>
            <person name="Farmerie W.G."/>
            <person name="Daroub S.H."/>
            <person name="Triplett E.W."/>
        </authorList>
    </citation>
    <scope>NUCLEOTIDE SEQUENCE [LARGE SCALE GENOMIC DNA]</scope>
    <source>
        <strain evidence="1 2">SR1</strain>
    </source>
</reference>
<organism evidence="1 2">
    <name type="scientific">Candidatus Nitrososphaera evergladensis SR1</name>
    <dbReference type="NCBI Taxonomy" id="1459636"/>
    <lineage>
        <taxon>Archaea</taxon>
        <taxon>Nitrososphaerota</taxon>
        <taxon>Nitrososphaeria</taxon>
        <taxon>Nitrososphaerales</taxon>
        <taxon>Nitrososphaeraceae</taxon>
        <taxon>Nitrososphaera</taxon>
    </lineage>
</organism>
<dbReference type="KEGG" id="nev:NTE_02669"/>
<accession>A0A075MVQ1</accession>
<dbReference type="EMBL" id="CP007174">
    <property type="protein sequence ID" value="AIF84712.1"/>
    <property type="molecule type" value="Genomic_DNA"/>
</dbReference>